<proteinExistence type="predicted"/>
<gene>
    <name evidence="2" type="ORF">MM415A00378_0011</name>
</gene>
<evidence type="ECO:0000313" key="2">
    <source>
        <dbReference type="EMBL" id="QJA82666.1"/>
    </source>
</evidence>
<protein>
    <submittedName>
        <fullName evidence="2">Putative holin</fullName>
    </submittedName>
</protein>
<feature type="transmembrane region" description="Helical" evidence="1">
    <location>
        <begin position="44"/>
        <end position="62"/>
    </location>
</feature>
<keyword evidence="1" id="KW-1133">Transmembrane helix</keyword>
<reference evidence="2" key="1">
    <citation type="submission" date="2020-03" db="EMBL/GenBank/DDBJ databases">
        <title>The deep terrestrial virosphere.</title>
        <authorList>
            <person name="Holmfeldt K."/>
            <person name="Nilsson E."/>
            <person name="Simone D."/>
            <person name="Lopez-Fernandez M."/>
            <person name="Wu X."/>
            <person name="de Brujin I."/>
            <person name="Lundin D."/>
            <person name="Andersson A."/>
            <person name="Bertilsson S."/>
            <person name="Dopson M."/>
        </authorList>
    </citation>
    <scope>NUCLEOTIDE SEQUENCE</scope>
    <source>
        <strain evidence="2">MM415A00378</strain>
    </source>
</reference>
<evidence type="ECO:0000256" key="1">
    <source>
        <dbReference type="SAM" id="Phobius"/>
    </source>
</evidence>
<dbReference type="AlphaFoldDB" id="A0A6M3KKX9"/>
<accession>A0A6M3KKX9</accession>
<sequence length="76" mass="8303">MGLNMSKEMIKDIAMEGAKASPPVAVVGTSIAKGWAEGWTINHTVAALTIVYLLLQIGWLVWRWHKAAKGQEVKAE</sequence>
<organism evidence="2">
    <name type="scientific">viral metagenome</name>
    <dbReference type="NCBI Taxonomy" id="1070528"/>
    <lineage>
        <taxon>unclassified sequences</taxon>
        <taxon>metagenomes</taxon>
        <taxon>organismal metagenomes</taxon>
    </lineage>
</organism>
<name>A0A6M3KKX9_9ZZZZ</name>
<keyword evidence="1" id="KW-0812">Transmembrane</keyword>
<keyword evidence="1" id="KW-0472">Membrane</keyword>
<dbReference type="EMBL" id="MT142493">
    <property type="protein sequence ID" value="QJA82666.1"/>
    <property type="molecule type" value="Genomic_DNA"/>
</dbReference>